<dbReference type="PANTHER" id="PTHR11439:SF509">
    <property type="entry name" value="RNA-DIRECTED DNA POLYMERASE"/>
    <property type="match status" value="1"/>
</dbReference>
<evidence type="ECO:0000313" key="5">
    <source>
        <dbReference type="EMBL" id="GEU45029.1"/>
    </source>
</evidence>
<dbReference type="PROSITE" id="PS50994">
    <property type="entry name" value="INTEGRASE"/>
    <property type="match status" value="1"/>
</dbReference>
<evidence type="ECO:0000259" key="4">
    <source>
        <dbReference type="PROSITE" id="PS50994"/>
    </source>
</evidence>
<dbReference type="InterPro" id="IPR012337">
    <property type="entry name" value="RNaseH-like_sf"/>
</dbReference>
<keyword evidence="1" id="KW-0645">Protease</keyword>
<organism evidence="5">
    <name type="scientific">Tanacetum cinerariifolium</name>
    <name type="common">Dalmatian daisy</name>
    <name type="synonym">Chrysanthemum cinerariifolium</name>
    <dbReference type="NCBI Taxonomy" id="118510"/>
    <lineage>
        <taxon>Eukaryota</taxon>
        <taxon>Viridiplantae</taxon>
        <taxon>Streptophyta</taxon>
        <taxon>Embryophyta</taxon>
        <taxon>Tracheophyta</taxon>
        <taxon>Spermatophyta</taxon>
        <taxon>Magnoliopsida</taxon>
        <taxon>eudicotyledons</taxon>
        <taxon>Gunneridae</taxon>
        <taxon>Pentapetalae</taxon>
        <taxon>asterids</taxon>
        <taxon>campanulids</taxon>
        <taxon>Asterales</taxon>
        <taxon>Asteraceae</taxon>
        <taxon>Asteroideae</taxon>
        <taxon>Anthemideae</taxon>
        <taxon>Anthemidinae</taxon>
        <taxon>Tanacetum</taxon>
    </lineage>
</organism>
<dbReference type="InterPro" id="IPR001584">
    <property type="entry name" value="Integrase_cat-core"/>
</dbReference>
<reference evidence="5" key="1">
    <citation type="journal article" date="2019" name="Sci. Rep.">
        <title>Draft genome of Tanacetum cinerariifolium, the natural source of mosquito coil.</title>
        <authorList>
            <person name="Yamashiro T."/>
            <person name="Shiraishi A."/>
            <person name="Satake H."/>
            <person name="Nakayama K."/>
        </authorList>
    </citation>
    <scope>NUCLEOTIDE SEQUENCE</scope>
</reference>
<keyword evidence="1" id="KW-0064">Aspartyl protease</keyword>
<dbReference type="GO" id="GO:0004190">
    <property type="term" value="F:aspartic-type endopeptidase activity"/>
    <property type="evidence" value="ECO:0007669"/>
    <property type="project" value="UniProtKB-KW"/>
</dbReference>
<feature type="domain" description="Integrase catalytic" evidence="4">
    <location>
        <begin position="895"/>
        <end position="1049"/>
    </location>
</feature>
<dbReference type="InterPro" id="IPR043502">
    <property type="entry name" value="DNA/RNA_pol_sf"/>
</dbReference>
<dbReference type="InterPro" id="IPR057670">
    <property type="entry name" value="SH3_retrovirus"/>
</dbReference>
<dbReference type="GO" id="GO:0003676">
    <property type="term" value="F:nucleic acid binding"/>
    <property type="evidence" value="ECO:0007669"/>
    <property type="project" value="InterPro"/>
</dbReference>
<name>A0A6L2K7R9_TANCI</name>
<sequence>MQIQISNTLHNAIMEAGGNDHSPMLAPVNYVQWKSRIKRYIDTKPNYELIHYCLKNPPYKFTWVDKIVPVSKGSPETTTVRYMETYKNVSQDIRDQLNAEVEAVQNILTGIDNDIYSTVDACPNDGESLESYYSRFYKMMNELIRNQCDVTNHQVNVQDERIARTANPLALVAQQQPVYHPHNHHTHYTQNSSTRSQQAATRNRDKAIVNSPTPIYDQERSMEEARIQLNAEQTDWKDDTDDESKDQELEAHYTYMAKLQEVTPDAADNSGPIFDTEPVQQNDDDNDLANERELLASLIEKLKCEIDDNKNRNKFLETSNKVLVEKLKGEIKDFKNKSLESSNNHFKEANNKLSDTNKLLYNDFKKSQAELKRRNDVEYASKVKIDCAKAKEMKKELSTHQETIFLPSQAKEAQIKLYKTREDKELDKVIALENKIKVLDNIVYKTGQSVQIMNMLDSKCRTSFAKPEFLKKAQRANPLLELKKLIETLKGKFVETKFGKSLVVQQSNAFKSQKPSILGKPTVFSDSLEKKDFSKSKSVTKINVSNDFPKPVTAQILPPNKKLILKNTNVIAPGMYKLHTEHIHTRTTQLPNDSRKTNKRVSFSTGVIPITSVSRPKLKSIPIEYRVMLNNSQGKKQEVEDHRRNVKFSNNKTSETACNDSLKAKTSNVKFVYVTCGIYVLNGNHDTCVRNGMNSRTKMPMVVPVSSKEPKYIMNQSVAKPHRRTDASESTNQKPRNKIRKLYKHVSKAYSWWYPKFTQPGYQWKPKYQIRNVKPNLVEIILFIVDSGCSKHMMGNLKLLINFVEKILGTVKFGNDQIAPILGYGDLVQGAVTIQMVYYIEGLNHNLFSIGQFCDADLEVAFRKSTCYICDLKRNDLLTGSSGTDLYSITLHDTTSPNPICLMAKTTSSQAWLWHRRLSHLNFDTINLLSKNNIVIGLSKVKFVKDHFCSSCKLGKAKRKLVQRGLHAQVRIVRTDKGIKFLNQTLHAYFAAKGVLHQTFVARTPEKNGVVERRNRTLVEAARTMLSAAKVRLFFWVEAIATTCFTQNRSARTIQPSVKFFHIFGSFYYIVRDGENLDKMKEKGDACIFVGYSTQSRAYIVFNKRTRVIVETNHVNFDELPQMASDHVSSDPSFVVTAADAPHQHQQQHTTLLNTLTTPATTYHDPSQTPTVKSTENINQAESNSKNAHIVDDEFINIFSTPIQDRGETSSHHIDSSNMHTFYQRYPSEHRWTKDHPLEQVIGNPSQSVRTRRQLESDGETCMYALTVSRTEPKNIKEAMADSAWIESMQEELHQFDGLDRILSFTTNLILWLRDMLKKEGVDFEESFAPVARLEVVRLFIAYAAHKSFTVYQMDVKIAFLYGPLKKEVYINQPDGFVDPYHPDKVYRLKKALYGLKQAPGAWYDELSNFLVSKGFSKGSIDLTLFTTKHGEDILLVQIYVDDIIFGSTNSKLSKRFEKLMHNKFEMSMMGELKFFLGIQINQSPRGIFIYQAKYAQEILIKHGMNSCDSVGTPMATKHLDANLSGTPIDQTKYRSMVGALMYLTTSRPDIMHDTCYCALYQAKPTEKHLTAVKRIFRYLKDTINMGLWYPKDTEAEYVSLSACCAQVLWLRTQLIDYGFHFDKIPMYCDSKVAIAISCNPV</sequence>
<accession>A0A6L2K7R9</accession>
<feature type="coiled-coil region" evidence="2">
    <location>
        <begin position="292"/>
        <end position="319"/>
    </location>
</feature>
<dbReference type="InterPro" id="IPR036397">
    <property type="entry name" value="RNaseH_sf"/>
</dbReference>
<dbReference type="Pfam" id="PF13976">
    <property type="entry name" value="gag_pre-integrs"/>
    <property type="match status" value="1"/>
</dbReference>
<keyword evidence="2" id="KW-0175">Coiled coil</keyword>
<dbReference type="Pfam" id="PF25597">
    <property type="entry name" value="SH3_retrovirus"/>
    <property type="match status" value="1"/>
</dbReference>
<dbReference type="Gene3D" id="3.30.420.10">
    <property type="entry name" value="Ribonuclease H-like superfamily/Ribonuclease H"/>
    <property type="match status" value="1"/>
</dbReference>
<comment type="caution">
    <text evidence="5">The sequence shown here is derived from an EMBL/GenBank/DDBJ whole genome shotgun (WGS) entry which is preliminary data.</text>
</comment>
<evidence type="ECO:0000256" key="1">
    <source>
        <dbReference type="ARBA" id="ARBA00022750"/>
    </source>
</evidence>
<feature type="compositionally biased region" description="Polar residues" evidence="3">
    <location>
        <begin position="188"/>
        <end position="201"/>
    </location>
</feature>
<protein>
    <submittedName>
        <fullName evidence="5">Putative ribonuclease H-like domain-containing protein</fullName>
    </submittedName>
</protein>
<dbReference type="InterPro" id="IPR013103">
    <property type="entry name" value="RVT_2"/>
</dbReference>
<dbReference type="InterPro" id="IPR025724">
    <property type="entry name" value="GAG-pre-integrase_dom"/>
</dbReference>
<proteinExistence type="predicted"/>
<feature type="region of interest" description="Disordered" evidence="3">
    <location>
        <begin position="181"/>
        <end position="204"/>
    </location>
</feature>
<gene>
    <name evidence="5" type="ORF">Tci_017007</name>
</gene>
<dbReference type="SUPFAM" id="SSF53098">
    <property type="entry name" value="Ribonuclease H-like"/>
    <property type="match status" value="1"/>
</dbReference>
<dbReference type="Pfam" id="PF22936">
    <property type="entry name" value="Pol_BBD"/>
    <property type="match status" value="1"/>
</dbReference>
<evidence type="ECO:0000256" key="3">
    <source>
        <dbReference type="SAM" id="MobiDB-lite"/>
    </source>
</evidence>
<dbReference type="SUPFAM" id="SSF56672">
    <property type="entry name" value="DNA/RNA polymerases"/>
    <property type="match status" value="1"/>
</dbReference>
<dbReference type="InterPro" id="IPR054722">
    <property type="entry name" value="PolX-like_BBD"/>
</dbReference>
<evidence type="ECO:0000256" key="2">
    <source>
        <dbReference type="SAM" id="Coils"/>
    </source>
</evidence>
<dbReference type="EMBL" id="BKCJ010001927">
    <property type="protein sequence ID" value="GEU45029.1"/>
    <property type="molecule type" value="Genomic_DNA"/>
</dbReference>
<keyword evidence="1" id="KW-0378">Hydrolase</keyword>
<dbReference type="Pfam" id="PF07727">
    <property type="entry name" value="RVT_2"/>
    <property type="match status" value="1"/>
</dbReference>
<dbReference type="GO" id="GO:0015074">
    <property type="term" value="P:DNA integration"/>
    <property type="evidence" value="ECO:0007669"/>
    <property type="project" value="InterPro"/>
</dbReference>
<dbReference type="PANTHER" id="PTHR11439">
    <property type="entry name" value="GAG-POL-RELATED RETROTRANSPOSON"/>
    <property type="match status" value="1"/>
</dbReference>